<dbReference type="AlphaFoldDB" id="A0A2A2AA10"/>
<comment type="caution">
    <text evidence="1">The sequence shown here is derived from an EMBL/GenBank/DDBJ whole genome shotgun (WGS) entry which is preliminary data.</text>
</comment>
<dbReference type="Proteomes" id="UP000217999">
    <property type="component" value="Unassembled WGS sequence"/>
</dbReference>
<protein>
    <submittedName>
        <fullName evidence="1">Uncharacterized protein</fullName>
    </submittedName>
</protein>
<evidence type="ECO:0000313" key="1">
    <source>
        <dbReference type="EMBL" id="PAT35370.1"/>
    </source>
</evidence>
<gene>
    <name evidence="1" type="ORF">CK620_05715</name>
</gene>
<accession>A0A2A2AA10</accession>
<sequence length="124" mass="13810">MTQQYLVELYTPNAAWLALPAEQRQAFMNQINQGMQGLADVGIELLSLAPTAMNTPHASAHRFLGIWRFPDAQARDALLAGIEASGWYRYFDHLNAASATGGLQAHLQDLLHWQDQLQQHDAAQ</sequence>
<name>A0A2A2AA10_9BURK</name>
<proteinExistence type="predicted"/>
<evidence type="ECO:0000313" key="2">
    <source>
        <dbReference type="Proteomes" id="UP000217999"/>
    </source>
</evidence>
<dbReference type="EMBL" id="NSJF01000002">
    <property type="protein sequence ID" value="PAT35370.1"/>
    <property type="molecule type" value="Genomic_DNA"/>
</dbReference>
<dbReference type="Pfam" id="PF20321">
    <property type="entry name" value="DUF6616"/>
    <property type="match status" value="1"/>
</dbReference>
<organism evidence="1 2">
    <name type="scientific">Vandammella animalimorsus</name>
    <dbReference type="NCBI Taxonomy" id="2029117"/>
    <lineage>
        <taxon>Bacteria</taxon>
        <taxon>Pseudomonadati</taxon>
        <taxon>Pseudomonadota</taxon>
        <taxon>Betaproteobacteria</taxon>
        <taxon>Burkholderiales</taxon>
        <taxon>Comamonadaceae</taxon>
        <taxon>Vandammella</taxon>
    </lineage>
</organism>
<dbReference type="RefSeq" id="WP_095549473.1">
    <property type="nucleotide sequence ID" value="NZ_NSJF01000002.1"/>
</dbReference>
<dbReference type="InterPro" id="IPR046724">
    <property type="entry name" value="DUF6616"/>
</dbReference>
<reference evidence="1 2" key="1">
    <citation type="submission" date="2017-08" db="EMBL/GenBank/DDBJ databases">
        <title>WGS of Clinical strains of the CDC Group NO-1 linked to zoonotic infections in humans.</title>
        <authorList>
            <person name="Bernier A.-M."/>
            <person name="Bernard K."/>
        </authorList>
    </citation>
    <scope>NUCLEOTIDE SEQUENCE [LARGE SCALE GENOMIC DNA]</scope>
    <source>
        <strain evidence="1 2">NML03-0146</strain>
    </source>
</reference>